<keyword evidence="8 11" id="KW-0732">Signal</keyword>
<dbReference type="PANTHER" id="PTHR28647:SF2">
    <property type="entry name" value="UNIQUE CARTILAGE MATRIX-ASSOCIATED PROTEIN"/>
    <property type="match status" value="1"/>
</dbReference>
<organism evidence="12 13">
    <name type="scientific">Alosa alosa</name>
    <name type="common">allis shad</name>
    <dbReference type="NCBI Taxonomy" id="278164"/>
    <lineage>
        <taxon>Eukaryota</taxon>
        <taxon>Metazoa</taxon>
        <taxon>Chordata</taxon>
        <taxon>Craniata</taxon>
        <taxon>Vertebrata</taxon>
        <taxon>Euteleostomi</taxon>
        <taxon>Actinopterygii</taxon>
        <taxon>Neopterygii</taxon>
        <taxon>Teleostei</taxon>
        <taxon>Clupei</taxon>
        <taxon>Clupeiformes</taxon>
        <taxon>Clupeoidei</taxon>
        <taxon>Clupeidae</taxon>
        <taxon>Alosa</taxon>
    </lineage>
</organism>
<keyword evidence="7" id="KW-0765">Sulfation</keyword>
<evidence type="ECO:0000256" key="10">
    <source>
        <dbReference type="SAM" id="MobiDB-lite"/>
    </source>
</evidence>
<feature type="signal peptide" evidence="11">
    <location>
        <begin position="1"/>
        <end position="26"/>
    </location>
</feature>
<evidence type="ECO:0000256" key="9">
    <source>
        <dbReference type="ARBA" id="ARBA00023054"/>
    </source>
</evidence>
<name>A0AAV6FXV3_9TELE</name>
<evidence type="ECO:0000256" key="1">
    <source>
        <dbReference type="ARBA" id="ARBA00002111"/>
    </source>
</evidence>
<comment type="subcellular location">
    <subcellularLocation>
        <location evidence="2">Secreted</location>
        <location evidence="2">Extracellular space</location>
        <location evidence="2">Extracellular matrix</location>
    </subcellularLocation>
</comment>
<protein>
    <recommendedName>
        <fullName evidence="4">Unique cartilage matrix-associated protein</fullName>
    </recommendedName>
</protein>
<dbReference type="InterPro" id="IPR031386">
    <property type="entry name" value="UCMA"/>
</dbReference>
<evidence type="ECO:0000313" key="13">
    <source>
        <dbReference type="Proteomes" id="UP000823561"/>
    </source>
</evidence>
<keyword evidence="6" id="KW-0272">Extracellular matrix</keyword>
<comment type="caution">
    <text evidence="12">The sequence shown here is derived from an EMBL/GenBank/DDBJ whole genome shotgun (WGS) entry which is preliminary data.</text>
</comment>
<evidence type="ECO:0000256" key="4">
    <source>
        <dbReference type="ARBA" id="ARBA00013765"/>
    </source>
</evidence>
<dbReference type="PANTHER" id="PTHR28647">
    <property type="entry name" value="UNIQUE CARTILAGE MATRIX-ASSOCIATED PROTEIN"/>
    <property type="match status" value="1"/>
</dbReference>
<comment type="function">
    <text evidence="1">May be involved in the negative control of osteogenic differentiation of osteochondrogenic precursor cells in peripheral zones of fetal cartilage and at the cartilage-bone interface.</text>
</comment>
<feature type="chain" id="PRO_5043540488" description="Unique cartilage matrix-associated protein" evidence="11">
    <location>
        <begin position="27"/>
        <end position="139"/>
    </location>
</feature>
<evidence type="ECO:0000256" key="5">
    <source>
        <dbReference type="ARBA" id="ARBA00022525"/>
    </source>
</evidence>
<dbReference type="AlphaFoldDB" id="A0AAV6FXV3"/>
<evidence type="ECO:0000256" key="2">
    <source>
        <dbReference type="ARBA" id="ARBA00004498"/>
    </source>
</evidence>
<dbReference type="GO" id="GO:0048706">
    <property type="term" value="P:embryonic skeletal system development"/>
    <property type="evidence" value="ECO:0007669"/>
    <property type="project" value="TreeGrafter"/>
</dbReference>
<evidence type="ECO:0000256" key="3">
    <source>
        <dbReference type="ARBA" id="ARBA00011000"/>
    </source>
</evidence>
<dbReference type="GO" id="GO:0045667">
    <property type="term" value="P:regulation of osteoblast differentiation"/>
    <property type="evidence" value="ECO:0007669"/>
    <property type="project" value="InterPro"/>
</dbReference>
<keyword evidence="5" id="KW-0964">Secreted</keyword>
<dbReference type="GO" id="GO:0031012">
    <property type="term" value="C:extracellular matrix"/>
    <property type="evidence" value="ECO:0007669"/>
    <property type="project" value="TreeGrafter"/>
</dbReference>
<reference evidence="12 13" key="1">
    <citation type="submission" date="2020-10" db="EMBL/GenBank/DDBJ databases">
        <title>Chromosome-scale genome assembly of the Allis shad, Alosa alosa.</title>
        <authorList>
            <person name="Margot Z."/>
            <person name="Christophe K."/>
            <person name="Cabau C."/>
            <person name="Louis A."/>
            <person name="Berthelot C."/>
            <person name="Parey E."/>
            <person name="Roest Crollius H."/>
            <person name="Montfort J."/>
            <person name="Robinson-Rechavi M."/>
            <person name="Bucao C."/>
            <person name="Bouchez O."/>
            <person name="Gislard M."/>
            <person name="Lluch J."/>
            <person name="Milhes M."/>
            <person name="Lampietro C."/>
            <person name="Lopez Roques C."/>
            <person name="Donnadieu C."/>
            <person name="Braasch I."/>
            <person name="Desvignes T."/>
            <person name="Postlethwait J."/>
            <person name="Bobe J."/>
            <person name="Guiguen Y."/>
        </authorList>
    </citation>
    <scope>NUCLEOTIDE SEQUENCE [LARGE SCALE GENOMIC DNA]</scope>
    <source>
        <strain evidence="12">M-15738</strain>
        <tissue evidence="12">Blood</tissue>
    </source>
</reference>
<evidence type="ECO:0000256" key="6">
    <source>
        <dbReference type="ARBA" id="ARBA00022530"/>
    </source>
</evidence>
<evidence type="ECO:0000313" key="12">
    <source>
        <dbReference type="EMBL" id="KAG5267644.1"/>
    </source>
</evidence>
<evidence type="ECO:0000256" key="11">
    <source>
        <dbReference type="SAM" id="SignalP"/>
    </source>
</evidence>
<feature type="region of interest" description="Disordered" evidence="10">
    <location>
        <begin position="81"/>
        <end position="139"/>
    </location>
</feature>
<dbReference type="Proteomes" id="UP000823561">
    <property type="component" value="Chromosome 17"/>
</dbReference>
<evidence type="ECO:0000256" key="8">
    <source>
        <dbReference type="ARBA" id="ARBA00022729"/>
    </source>
</evidence>
<comment type="similarity">
    <text evidence="3">Belongs to the UCMA family.</text>
</comment>
<keyword evidence="13" id="KW-1185">Reference proteome</keyword>
<keyword evidence="9" id="KW-0175">Coiled coil</keyword>
<dbReference type="EMBL" id="JADWDJ010000017">
    <property type="protein sequence ID" value="KAG5267644.1"/>
    <property type="molecule type" value="Genomic_DNA"/>
</dbReference>
<accession>A0AAV6FXV3</accession>
<feature type="compositionally biased region" description="Basic and acidic residues" evidence="10">
    <location>
        <begin position="83"/>
        <end position="124"/>
    </location>
</feature>
<evidence type="ECO:0000256" key="7">
    <source>
        <dbReference type="ARBA" id="ARBA00022641"/>
    </source>
</evidence>
<dbReference type="Pfam" id="PF17085">
    <property type="entry name" value="UCMA"/>
    <property type="match status" value="1"/>
</dbReference>
<proteinExistence type="inferred from homology"/>
<sequence>MAWTRVLLLSLLAGVLLLNFFRETQGAAVRDDNDDDKEATSKGPLSRVFMEAPDATHFLKRRGRRSPKSYAEMIAEVRVQRATSERRREYYEEQRDERENYAEEQRDEQNERTSERNEQYREYSYDGMYSRYPHHRPPH</sequence>
<gene>
    <name evidence="12" type="ORF">AALO_G00224020</name>
</gene>